<dbReference type="InterPro" id="IPR020803">
    <property type="entry name" value="MeTfrase_dom"/>
</dbReference>
<dbReference type="Gene3D" id="3.40.50.150">
    <property type="entry name" value="Vaccinia Virus protein VP39"/>
    <property type="match status" value="1"/>
</dbReference>
<protein>
    <submittedName>
        <fullName evidence="5">SAM-dependent methyltransferase</fullName>
        <ecNumber evidence="5">2.1.1.-</ecNumber>
    </submittedName>
</protein>
<evidence type="ECO:0000256" key="3">
    <source>
        <dbReference type="ARBA" id="ARBA00022691"/>
    </source>
</evidence>
<keyword evidence="6" id="KW-1185">Reference proteome</keyword>
<evidence type="ECO:0000256" key="2">
    <source>
        <dbReference type="ARBA" id="ARBA00022679"/>
    </source>
</evidence>
<accession>A0ABW8LNH5</accession>
<evidence type="ECO:0000313" key="5">
    <source>
        <dbReference type="EMBL" id="MFK4267458.1"/>
    </source>
</evidence>
<keyword evidence="2 5" id="KW-0808">Transferase</keyword>
<gene>
    <name evidence="5" type="ORF">ACI2L5_21335</name>
</gene>
<comment type="caution">
    <text evidence="5">The sequence shown here is derived from an EMBL/GenBank/DDBJ whole genome shotgun (WGS) entry which is preliminary data.</text>
</comment>
<dbReference type="EC" id="2.1.1.-" evidence="5"/>
<dbReference type="Proteomes" id="UP001620295">
    <property type="component" value="Unassembled WGS sequence"/>
</dbReference>
<dbReference type="GO" id="GO:0032259">
    <property type="term" value="P:methylation"/>
    <property type="evidence" value="ECO:0007669"/>
    <property type="project" value="UniProtKB-KW"/>
</dbReference>
<keyword evidence="1 5" id="KW-0489">Methyltransferase</keyword>
<dbReference type="InterPro" id="IPR013216">
    <property type="entry name" value="Methyltransf_11"/>
</dbReference>
<dbReference type="InterPro" id="IPR050447">
    <property type="entry name" value="Erg6_SMT_methyltransf"/>
</dbReference>
<dbReference type="SUPFAM" id="SSF53335">
    <property type="entry name" value="S-adenosyl-L-methionine-dependent methyltransferases"/>
    <property type="match status" value="1"/>
</dbReference>
<name>A0ABW8LNH5_9ACTN</name>
<proteinExistence type="predicted"/>
<reference evidence="5 6" key="1">
    <citation type="submission" date="2024-11" db="EMBL/GenBank/DDBJ databases">
        <title>The Natural Products Discovery Center: Release of the First 8490 Sequenced Strains for Exploring Actinobacteria Biosynthetic Diversity.</title>
        <authorList>
            <person name="Kalkreuter E."/>
            <person name="Kautsar S.A."/>
            <person name="Yang D."/>
            <person name="Bader C.D."/>
            <person name="Teijaro C.N."/>
            <person name="Fluegel L."/>
            <person name="Davis C.M."/>
            <person name="Simpson J.R."/>
            <person name="Lauterbach L."/>
            <person name="Steele A.D."/>
            <person name="Gui C."/>
            <person name="Meng S."/>
            <person name="Li G."/>
            <person name="Viehrig K."/>
            <person name="Ye F."/>
            <person name="Su P."/>
            <person name="Kiefer A.F."/>
            <person name="Nichols A."/>
            <person name="Cepeda A.J."/>
            <person name="Yan W."/>
            <person name="Fan B."/>
            <person name="Jiang Y."/>
            <person name="Adhikari A."/>
            <person name="Zheng C.-J."/>
            <person name="Schuster L."/>
            <person name="Cowan T.M."/>
            <person name="Smanski M.J."/>
            <person name="Chevrette M.G."/>
            <person name="De Carvalho L.P.S."/>
            <person name="Shen B."/>
        </authorList>
    </citation>
    <scope>NUCLEOTIDE SEQUENCE [LARGE SCALE GENOMIC DNA]</scope>
    <source>
        <strain evidence="5 6">NPDC020863</strain>
    </source>
</reference>
<dbReference type="EMBL" id="JBJDQH010000007">
    <property type="protein sequence ID" value="MFK4267458.1"/>
    <property type="molecule type" value="Genomic_DNA"/>
</dbReference>
<evidence type="ECO:0000259" key="4">
    <source>
        <dbReference type="SMART" id="SM00828"/>
    </source>
</evidence>
<keyword evidence="3" id="KW-0949">S-adenosyl-L-methionine</keyword>
<dbReference type="GO" id="GO:0008168">
    <property type="term" value="F:methyltransferase activity"/>
    <property type="evidence" value="ECO:0007669"/>
    <property type="project" value="UniProtKB-KW"/>
</dbReference>
<feature type="domain" description="Polyketide synthase-like methyltransferase" evidence="4">
    <location>
        <begin position="24"/>
        <end position="267"/>
    </location>
</feature>
<organism evidence="5 6">
    <name type="scientific">Streptomyces milbemycinicus</name>
    <dbReference type="NCBI Taxonomy" id="476552"/>
    <lineage>
        <taxon>Bacteria</taxon>
        <taxon>Bacillati</taxon>
        <taxon>Actinomycetota</taxon>
        <taxon>Actinomycetes</taxon>
        <taxon>Kitasatosporales</taxon>
        <taxon>Streptomycetaceae</taxon>
        <taxon>Streptomyces</taxon>
    </lineage>
</organism>
<dbReference type="PANTHER" id="PTHR44068">
    <property type="entry name" value="ZGC:194242"/>
    <property type="match status" value="1"/>
</dbReference>
<dbReference type="Pfam" id="PF08241">
    <property type="entry name" value="Methyltransf_11"/>
    <property type="match status" value="1"/>
</dbReference>
<dbReference type="RefSeq" id="WP_404746856.1">
    <property type="nucleotide sequence ID" value="NZ_JBJDQH010000007.1"/>
</dbReference>
<sequence length="286" mass="30521">MTTASQNISPDHVADYYDRLTDLIGEAAGGNLHFGHWPHPHDGSPLGVAADRLTDHLIGKLGDIAGRRVLDVGCGSGRPTVRLAQRAPTEVVGVTVSPVQIERATALAEREGVADRVRFIRADAMALPFPDASFDAVWALECMFHMPSPAQVLGEIARVLRPGGRLAVMDVVLREPIASRDRGVVERGRSMFAVPAHIELVEYPRLILGAGLRLEEMADLGDEIIRPSMEALGGAVAANSAAYAAAFGVDTEQFDALVAEWARMNSSLQLGYVVLTAKRPGCPSGS</sequence>
<dbReference type="SMART" id="SM00828">
    <property type="entry name" value="PKS_MT"/>
    <property type="match status" value="1"/>
</dbReference>
<dbReference type="PANTHER" id="PTHR44068:SF11">
    <property type="entry name" value="GERANYL DIPHOSPHATE 2-C-METHYLTRANSFERASE"/>
    <property type="match status" value="1"/>
</dbReference>
<dbReference type="InterPro" id="IPR029063">
    <property type="entry name" value="SAM-dependent_MTases_sf"/>
</dbReference>
<evidence type="ECO:0000256" key="1">
    <source>
        <dbReference type="ARBA" id="ARBA00022603"/>
    </source>
</evidence>
<evidence type="ECO:0000313" key="6">
    <source>
        <dbReference type="Proteomes" id="UP001620295"/>
    </source>
</evidence>
<dbReference type="CDD" id="cd02440">
    <property type="entry name" value="AdoMet_MTases"/>
    <property type="match status" value="1"/>
</dbReference>